<name>A0AA36GTB0_CYLNA</name>
<comment type="caution">
    <text evidence="1">The sequence shown here is derived from an EMBL/GenBank/DDBJ whole genome shotgun (WGS) entry which is preliminary data.</text>
</comment>
<dbReference type="EMBL" id="CATQJL010000223">
    <property type="protein sequence ID" value="CAJ0597932.1"/>
    <property type="molecule type" value="Genomic_DNA"/>
</dbReference>
<keyword evidence="2" id="KW-1185">Reference proteome</keyword>
<protein>
    <submittedName>
        <fullName evidence="1">Uncharacterized protein</fullName>
    </submittedName>
</protein>
<dbReference type="AlphaFoldDB" id="A0AA36GTB0"/>
<organism evidence="1 2">
    <name type="scientific">Cylicocyclus nassatus</name>
    <name type="common">Nematode worm</name>
    <dbReference type="NCBI Taxonomy" id="53992"/>
    <lineage>
        <taxon>Eukaryota</taxon>
        <taxon>Metazoa</taxon>
        <taxon>Ecdysozoa</taxon>
        <taxon>Nematoda</taxon>
        <taxon>Chromadorea</taxon>
        <taxon>Rhabditida</taxon>
        <taxon>Rhabditina</taxon>
        <taxon>Rhabditomorpha</taxon>
        <taxon>Strongyloidea</taxon>
        <taxon>Strongylidae</taxon>
        <taxon>Cylicocyclus</taxon>
    </lineage>
</organism>
<evidence type="ECO:0000313" key="1">
    <source>
        <dbReference type="EMBL" id="CAJ0597932.1"/>
    </source>
</evidence>
<evidence type="ECO:0000313" key="2">
    <source>
        <dbReference type="Proteomes" id="UP001176961"/>
    </source>
</evidence>
<proteinExistence type="predicted"/>
<sequence>MMPIIFPLKVSICISFLRFRLNCECRVDISRHAQSALFLSRKNYEKALKFGKEERFSDYVQKVERSEEIFSARR</sequence>
<gene>
    <name evidence="1" type="ORF">CYNAS_LOCUS9915</name>
</gene>
<dbReference type="Proteomes" id="UP001176961">
    <property type="component" value="Unassembled WGS sequence"/>
</dbReference>
<reference evidence="1" key="1">
    <citation type="submission" date="2023-07" db="EMBL/GenBank/DDBJ databases">
        <authorList>
            <consortium name="CYATHOMIX"/>
        </authorList>
    </citation>
    <scope>NUCLEOTIDE SEQUENCE</scope>
    <source>
        <strain evidence="1">N/A</strain>
    </source>
</reference>
<accession>A0AA36GTB0</accession>